<dbReference type="Proteomes" id="UP000811246">
    <property type="component" value="Chromosome 15"/>
</dbReference>
<name>A0A922ACG5_CARIL</name>
<protein>
    <submittedName>
        <fullName evidence="1">Uncharacterized protein</fullName>
    </submittedName>
</protein>
<sequence>MVGTDIHTLLRKIREHIRTRGQSVSWSESERLSIGFEGLLGGFKGQAVTFILHELLDCCLLSLADLYE</sequence>
<accession>A0A922ACG5</accession>
<proteinExistence type="predicted"/>
<organism evidence="1 2">
    <name type="scientific">Carya illinoinensis</name>
    <name type="common">Pecan</name>
    <dbReference type="NCBI Taxonomy" id="32201"/>
    <lineage>
        <taxon>Eukaryota</taxon>
        <taxon>Viridiplantae</taxon>
        <taxon>Streptophyta</taxon>
        <taxon>Embryophyta</taxon>
        <taxon>Tracheophyta</taxon>
        <taxon>Spermatophyta</taxon>
        <taxon>Magnoliopsida</taxon>
        <taxon>eudicotyledons</taxon>
        <taxon>Gunneridae</taxon>
        <taxon>Pentapetalae</taxon>
        <taxon>rosids</taxon>
        <taxon>fabids</taxon>
        <taxon>Fagales</taxon>
        <taxon>Juglandaceae</taxon>
        <taxon>Carya</taxon>
    </lineage>
</organism>
<evidence type="ECO:0000313" key="1">
    <source>
        <dbReference type="EMBL" id="KAG6674064.1"/>
    </source>
</evidence>
<dbReference type="AlphaFoldDB" id="A0A922ACG5"/>
<gene>
    <name evidence="1" type="ORF">I3842_15G023500</name>
</gene>
<evidence type="ECO:0000313" key="2">
    <source>
        <dbReference type="Proteomes" id="UP000811246"/>
    </source>
</evidence>
<reference evidence="1" key="1">
    <citation type="submission" date="2021-01" db="EMBL/GenBank/DDBJ databases">
        <authorList>
            <person name="Lovell J.T."/>
            <person name="Bentley N."/>
            <person name="Bhattarai G."/>
            <person name="Jenkins J.W."/>
            <person name="Sreedasyam A."/>
            <person name="Alarcon Y."/>
            <person name="Bock C."/>
            <person name="Boston L."/>
            <person name="Carlson J."/>
            <person name="Cervantes K."/>
            <person name="Clermont K."/>
            <person name="Krom N."/>
            <person name="Kubenka K."/>
            <person name="Mamidi S."/>
            <person name="Mattison C."/>
            <person name="Monteros M."/>
            <person name="Pisani C."/>
            <person name="Plott C."/>
            <person name="Rajasekar S."/>
            <person name="Rhein H.S."/>
            <person name="Rohla C."/>
            <person name="Song M."/>
            <person name="Hilaire R.S."/>
            <person name="Shu S."/>
            <person name="Wells L."/>
            <person name="Wang X."/>
            <person name="Webber J."/>
            <person name="Heerema R.J."/>
            <person name="Klein P."/>
            <person name="Conner P."/>
            <person name="Grauke L."/>
            <person name="Grimwood J."/>
            <person name="Schmutz J."/>
            <person name="Randall J.J."/>
        </authorList>
    </citation>
    <scope>NUCLEOTIDE SEQUENCE</scope>
    <source>
        <tissue evidence="1">Leaf</tissue>
    </source>
</reference>
<comment type="caution">
    <text evidence="1">The sequence shown here is derived from an EMBL/GenBank/DDBJ whole genome shotgun (WGS) entry which is preliminary data.</text>
</comment>
<dbReference type="EMBL" id="CM031839">
    <property type="protein sequence ID" value="KAG6674064.1"/>
    <property type="molecule type" value="Genomic_DNA"/>
</dbReference>